<name>A0A7X2HAN0_9BACL</name>
<keyword evidence="3 10" id="KW-0597">Phosphoprotein</keyword>
<dbReference type="NCBIfam" id="NF007750">
    <property type="entry name" value="PRK10430.1"/>
    <property type="match status" value="1"/>
</dbReference>
<keyword evidence="13" id="KW-1185">Reference proteome</keyword>
<gene>
    <name evidence="12" type="primary">dcuR</name>
    <name evidence="12" type="ORF">GJB61_23320</name>
</gene>
<dbReference type="RefSeq" id="WP_154121410.1">
    <property type="nucleotide sequence ID" value="NZ_WJXB01000011.1"/>
</dbReference>
<sequence length="238" mass="27042">MTIKVLIVEDDPMVAKFNRHYLESIEGFQCVGWAASGDEAKKLLAEQEVDLILLDIYMSQTNGLQLLTQLREQGNTMDVIVISAASDNVSIRQALQYGAVDYLIKPFEFTRFQAALTGYQKDHQLMKRVEHLSQEQLDKLMRHRQANSKQRSEELPKGLTDATLSIIWNIINELNQSTFSTEDITSHAAISRISVRKYLAFLEEIGVLSMESSYGSIGRPVYMYTVMSEGHEILAQYL</sequence>
<dbReference type="GO" id="GO:0000156">
    <property type="term" value="F:phosphorelay response regulator activity"/>
    <property type="evidence" value="ECO:0007669"/>
    <property type="project" value="TreeGrafter"/>
</dbReference>
<dbReference type="PROSITE" id="PS50110">
    <property type="entry name" value="RESPONSE_REGULATORY"/>
    <property type="match status" value="1"/>
</dbReference>
<keyword evidence="5 9" id="KW-0805">Transcription regulation</keyword>
<dbReference type="SMART" id="SM00448">
    <property type="entry name" value="REC"/>
    <property type="match status" value="1"/>
</dbReference>
<dbReference type="AlphaFoldDB" id="A0A7X2HAN0"/>
<dbReference type="EMBL" id="WJXB01000011">
    <property type="protein sequence ID" value="MRN55908.1"/>
    <property type="molecule type" value="Genomic_DNA"/>
</dbReference>
<proteinExistence type="predicted"/>
<protein>
    <recommendedName>
        <fullName evidence="9">Transcriptional regulatory protein</fullName>
    </recommendedName>
</protein>
<evidence type="ECO:0000256" key="3">
    <source>
        <dbReference type="ARBA" id="ARBA00022553"/>
    </source>
</evidence>
<evidence type="ECO:0000256" key="6">
    <source>
        <dbReference type="ARBA" id="ARBA00023125"/>
    </source>
</evidence>
<dbReference type="InterPro" id="IPR036390">
    <property type="entry name" value="WH_DNA-bd_sf"/>
</dbReference>
<evidence type="ECO:0000256" key="4">
    <source>
        <dbReference type="ARBA" id="ARBA00023012"/>
    </source>
</evidence>
<dbReference type="Gene3D" id="3.40.50.2300">
    <property type="match status" value="1"/>
</dbReference>
<evidence type="ECO:0000313" key="12">
    <source>
        <dbReference type="EMBL" id="MRN55908.1"/>
    </source>
</evidence>
<keyword evidence="2 9" id="KW-0963">Cytoplasm</keyword>
<dbReference type="Pfam" id="PF00072">
    <property type="entry name" value="Response_reg"/>
    <property type="match status" value="1"/>
</dbReference>
<comment type="subcellular location">
    <subcellularLocation>
        <location evidence="1 9">Cytoplasm</location>
    </subcellularLocation>
</comment>
<accession>A0A7X2HAN0</accession>
<dbReference type="GO" id="GO:0005737">
    <property type="term" value="C:cytoplasm"/>
    <property type="evidence" value="ECO:0007669"/>
    <property type="project" value="UniProtKB-SubCell"/>
</dbReference>
<evidence type="ECO:0000256" key="10">
    <source>
        <dbReference type="PROSITE-ProRule" id="PRU00169"/>
    </source>
</evidence>
<dbReference type="GO" id="GO:0003677">
    <property type="term" value="F:DNA binding"/>
    <property type="evidence" value="ECO:0007669"/>
    <property type="project" value="UniProtKB-KW"/>
</dbReference>
<keyword evidence="6 9" id="KW-0238">DNA-binding</keyword>
<comment type="caution">
    <text evidence="12">The sequence shown here is derived from an EMBL/GenBank/DDBJ whole genome shotgun (WGS) entry which is preliminary data.</text>
</comment>
<feature type="modified residue" description="4-aspartylphosphate" evidence="10">
    <location>
        <position position="55"/>
    </location>
</feature>
<evidence type="ECO:0000256" key="7">
    <source>
        <dbReference type="ARBA" id="ARBA00023159"/>
    </source>
</evidence>
<keyword evidence="8 9" id="KW-0804">Transcription</keyword>
<dbReference type="PANTHER" id="PTHR45526">
    <property type="entry name" value="TRANSCRIPTIONAL REGULATORY PROTEIN DPIA"/>
    <property type="match status" value="1"/>
</dbReference>
<dbReference type="SUPFAM" id="SSF46785">
    <property type="entry name" value="Winged helix' DNA-binding domain"/>
    <property type="match status" value="1"/>
</dbReference>
<keyword evidence="4 9" id="KW-0902">Two-component regulatory system</keyword>
<evidence type="ECO:0000256" key="9">
    <source>
        <dbReference type="PIRNR" id="PIRNR006171"/>
    </source>
</evidence>
<keyword evidence="7 9" id="KW-0010">Activator</keyword>
<dbReference type="Proteomes" id="UP000463051">
    <property type="component" value="Unassembled WGS sequence"/>
</dbReference>
<feature type="domain" description="Response regulatory" evidence="11">
    <location>
        <begin position="4"/>
        <end position="120"/>
    </location>
</feature>
<dbReference type="InterPro" id="IPR051271">
    <property type="entry name" value="2C-system_Tx_regulators"/>
</dbReference>
<dbReference type="InterPro" id="IPR001789">
    <property type="entry name" value="Sig_transdc_resp-reg_receiver"/>
</dbReference>
<dbReference type="InterPro" id="IPR011006">
    <property type="entry name" value="CheY-like_superfamily"/>
</dbReference>
<evidence type="ECO:0000256" key="1">
    <source>
        <dbReference type="ARBA" id="ARBA00004496"/>
    </source>
</evidence>
<organism evidence="12 13">
    <name type="scientific">Paenibacillus monticola</name>
    <dbReference type="NCBI Taxonomy" id="2666075"/>
    <lineage>
        <taxon>Bacteria</taxon>
        <taxon>Bacillati</taxon>
        <taxon>Bacillota</taxon>
        <taxon>Bacilli</taxon>
        <taxon>Bacillales</taxon>
        <taxon>Paenibacillaceae</taxon>
        <taxon>Paenibacillus</taxon>
    </lineage>
</organism>
<dbReference type="InterPro" id="IPR024187">
    <property type="entry name" value="Sig_transdc_resp-reg_cit/mal"/>
</dbReference>
<evidence type="ECO:0000259" key="11">
    <source>
        <dbReference type="PROSITE" id="PS50110"/>
    </source>
</evidence>
<dbReference type="GO" id="GO:0003700">
    <property type="term" value="F:DNA-binding transcription factor activity"/>
    <property type="evidence" value="ECO:0007669"/>
    <property type="project" value="InterPro"/>
</dbReference>
<evidence type="ECO:0000256" key="8">
    <source>
        <dbReference type="ARBA" id="ARBA00023163"/>
    </source>
</evidence>
<evidence type="ECO:0000256" key="2">
    <source>
        <dbReference type="ARBA" id="ARBA00022490"/>
    </source>
</evidence>
<dbReference type="CDD" id="cd19925">
    <property type="entry name" value="REC_citrate_TCS"/>
    <property type="match status" value="1"/>
</dbReference>
<dbReference type="Gene3D" id="1.10.10.10">
    <property type="entry name" value="Winged helix-like DNA-binding domain superfamily/Winged helix DNA-binding domain"/>
    <property type="match status" value="1"/>
</dbReference>
<evidence type="ECO:0000313" key="13">
    <source>
        <dbReference type="Proteomes" id="UP000463051"/>
    </source>
</evidence>
<dbReference type="PANTHER" id="PTHR45526:SF1">
    <property type="entry name" value="TRANSCRIPTIONAL REGULATORY PROTEIN DCUR-RELATED"/>
    <property type="match status" value="1"/>
</dbReference>
<reference evidence="12 13" key="1">
    <citation type="submission" date="2019-11" db="EMBL/GenBank/DDBJ databases">
        <title>Paenibacillus monticola sp. nov., a novel PGPR strain isolated from mountain sample in China.</title>
        <authorList>
            <person name="Zhao Q."/>
            <person name="Li H.-P."/>
            <person name="Zhang J.-L."/>
        </authorList>
    </citation>
    <scope>NUCLEOTIDE SEQUENCE [LARGE SCALE GENOMIC DNA]</scope>
    <source>
        <strain evidence="12 13">LC-T2</strain>
    </source>
</reference>
<evidence type="ECO:0000256" key="5">
    <source>
        <dbReference type="ARBA" id="ARBA00023015"/>
    </source>
</evidence>
<dbReference type="SUPFAM" id="SSF52172">
    <property type="entry name" value="CheY-like"/>
    <property type="match status" value="1"/>
</dbReference>
<dbReference type="PIRSF" id="PIRSF006171">
    <property type="entry name" value="RR_citrat_malat"/>
    <property type="match status" value="1"/>
</dbReference>
<dbReference type="InterPro" id="IPR036388">
    <property type="entry name" value="WH-like_DNA-bd_sf"/>
</dbReference>